<dbReference type="AlphaFoldDB" id="A0A8H7H0V7"/>
<evidence type="ECO:0000313" key="2">
    <source>
        <dbReference type="EMBL" id="KAF8669568.1"/>
    </source>
</evidence>
<proteinExistence type="predicted"/>
<reference evidence="2" key="1">
    <citation type="submission" date="2020-09" db="EMBL/GenBank/DDBJ databases">
        <title>Comparative genome analyses of four rice-infecting Rhizoctonia solani isolates reveal extensive enrichment of homogalacturonan modification genes.</title>
        <authorList>
            <person name="Lee D.-Y."/>
            <person name="Jeon J."/>
            <person name="Kim K.-T."/>
            <person name="Cheong K."/>
            <person name="Song H."/>
            <person name="Choi G."/>
            <person name="Ko J."/>
            <person name="Opiyo S.O."/>
            <person name="Zuo S."/>
            <person name="Madhav S."/>
            <person name="Lee Y.-H."/>
            <person name="Wang G.-L."/>
        </authorList>
    </citation>
    <scope>NUCLEOTIDE SEQUENCE</scope>
    <source>
        <strain evidence="2">AG1-IA YN-7</strain>
    </source>
</reference>
<dbReference type="EMBL" id="JACYCC010000293">
    <property type="protein sequence ID" value="KAF8669568.1"/>
    <property type="molecule type" value="Genomic_DNA"/>
</dbReference>
<sequence>MNDRILPSLRYSPRKLLTGVLTANRNYKTGAHIRQHYAPLGNKQTPPVDVNMALSYALRQDGAERALAHAQARKHAFDSKIKPLLAEPGDLVQKYNPRWDNTHSNKQKLAQRWSNPLRIRKRRNASYVLEDLKGNIVSLSTHARYLRPYTPEPKSTLHKADQLAPKEPELPFPGSHKDF</sequence>
<gene>
    <name evidence="2" type="ORF">RHS04_08843</name>
</gene>
<evidence type="ECO:0000313" key="3">
    <source>
        <dbReference type="Proteomes" id="UP000650582"/>
    </source>
</evidence>
<dbReference type="Proteomes" id="UP000650582">
    <property type="component" value="Unassembled WGS sequence"/>
</dbReference>
<evidence type="ECO:0000256" key="1">
    <source>
        <dbReference type="SAM" id="MobiDB-lite"/>
    </source>
</evidence>
<name>A0A8H7H0V7_9AGAM</name>
<protein>
    <submittedName>
        <fullName evidence="2">Uncharacterized protein</fullName>
    </submittedName>
</protein>
<accession>A0A8H7H0V7</accession>
<comment type="caution">
    <text evidence="2">The sequence shown here is derived from an EMBL/GenBank/DDBJ whole genome shotgun (WGS) entry which is preliminary data.</text>
</comment>
<organism evidence="2 3">
    <name type="scientific">Rhizoctonia solani</name>
    <dbReference type="NCBI Taxonomy" id="456999"/>
    <lineage>
        <taxon>Eukaryota</taxon>
        <taxon>Fungi</taxon>
        <taxon>Dikarya</taxon>
        <taxon>Basidiomycota</taxon>
        <taxon>Agaricomycotina</taxon>
        <taxon>Agaricomycetes</taxon>
        <taxon>Cantharellales</taxon>
        <taxon>Ceratobasidiaceae</taxon>
        <taxon>Rhizoctonia</taxon>
    </lineage>
</organism>
<feature type="region of interest" description="Disordered" evidence="1">
    <location>
        <begin position="149"/>
        <end position="179"/>
    </location>
</feature>
<feature type="compositionally biased region" description="Basic and acidic residues" evidence="1">
    <location>
        <begin position="158"/>
        <end position="179"/>
    </location>
</feature>